<evidence type="ECO:0000256" key="4">
    <source>
        <dbReference type="ARBA" id="ARBA00007532"/>
    </source>
</evidence>
<keyword evidence="13 18" id="KW-0676">Redox-active center</keyword>
<evidence type="ECO:0000313" key="22">
    <source>
        <dbReference type="EMBL" id="RGM31425.1"/>
    </source>
</evidence>
<dbReference type="PRINTS" id="PR00368">
    <property type="entry name" value="FADPNR"/>
</dbReference>
<comment type="catalytic activity">
    <reaction evidence="14 18">
        <text>N(6)-[(R)-dihydrolipoyl]-L-lysyl-[protein] + NAD(+) = N(6)-[(R)-lipoyl]-L-lysyl-[protein] + NADH + H(+)</text>
        <dbReference type="Rhea" id="RHEA:15045"/>
        <dbReference type="Rhea" id="RHEA-COMP:10474"/>
        <dbReference type="Rhea" id="RHEA-COMP:10475"/>
        <dbReference type="ChEBI" id="CHEBI:15378"/>
        <dbReference type="ChEBI" id="CHEBI:57540"/>
        <dbReference type="ChEBI" id="CHEBI:57945"/>
        <dbReference type="ChEBI" id="CHEBI:83099"/>
        <dbReference type="ChEBI" id="CHEBI:83100"/>
        <dbReference type="EC" id="1.8.1.4"/>
    </reaction>
</comment>
<accession>A0A364USF2</accession>
<feature type="binding site" evidence="16">
    <location>
        <position position="198"/>
    </location>
    <ligand>
        <name>NAD(+)</name>
        <dbReference type="ChEBI" id="CHEBI:57540"/>
    </ligand>
</feature>
<feature type="domain" description="Pyridine nucleotide-disulphide oxidoreductase dimerisation" evidence="19">
    <location>
        <begin position="332"/>
        <end position="438"/>
    </location>
</feature>
<feature type="domain" description="FAD/NAD(P)-binding" evidence="20">
    <location>
        <begin position="5"/>
        <end position="311"/>
    </location>
</feature>
<dbReference type="InterPro" id="IPR016156">
    <property type="entry name" value="FAD/NAD-linked_Rdtase_dimer_sf"/>
</dbReference>
<dbReference type="PROSITE" id="PS00076">
    <property type="entry name" value="PYRIDINE_REDOX_1"/>
    <property type="match status" value="1"/>
</dbReference>
<comment type="function">
    <text evidence="1">Lipoamide dehydrogenase is a component of the alpha-ketoacid dehydrogenase complexes.</text>
</comment>
<dbReference type="Gene3D" id="3.50.50.60">
    <property type="entry name" value="FAD/NAD(P)-binding domain"/>
    <property type="match status" value="2"/>
</dbReference>
<gene>
    <name evidence="22" type="primary">lpdA</name>
    <name evidence="22" type="ORF">DXC19_07675</name>
    <name evidence="21" type="ORF">G8J23_02100</name>
</gene>
<evidence type="ECO:0000256" key="11">
    <source>
        <dbReference type="ARBA" id="ARBA00023027"/>
    </source>
</evidence>
<feature type="binding site" evidence="16">
    <location>
        <begin position="138"/>
        <end position="140"/>
    </location>
    <ligand>
        <name>FAD</name>
        <dbReference type="ChEBI" id="CHEBI:57692"/>
    </ligand>
</feature>
<dbReference type="Proteomes" id="UP000814367">
    <property type="component" value="Unassembled WGS sequence"/>
</dbReference>
<dbReference type="Pfam" id="PF02852">
    <property type="entry name" value="Pyr_redox_dim"/>
    <property type="match status" value="1"/>
</dbReference>
<keyword evidence="24" id="KW-1185">Reference proteome</keyword>
<sequence>MASNYDLVVIGAGPGGYVAAIRAAQLGKSVAIVEKQHVGGTCLNVGCIPSKTLLEFGSQVHQIHAANDLGITTDHLNIDYSCLFEHKNNIVHTLTGGVTQLLKKNNVELIQGEAVVKDGLTIEVNQQSLKAKDIILATGSQPFVPPIKGIEDVNYLTTDTFFNLQSLPKRLAVIGGGVIATELASSMADLGVDVTIIEVADDILLTEIEEVREYLKAHLEEQGAHIITQAQIKQVTSSAIQLETGDAVEFDQLLIATGRKPNTQVVNALNIDMDGSFIQVNAFNQTSNDHIYAIGDLVKGYQLAHTASAQGVVVAEKLAGLNPKPVNPNEITRCIYTRIEAASVGLSEQQAKDAGYDVAVTESSFQGNAKAMIKGEPQGFIKIVSDMQYNEILGAFIVGPHATDLIGEVLGVKASEGTMNELSQIIQPHPSLLEAIGEGADALFKKAIHM</sequence>
<evidence type="ECO:0000313" key="24">
    <source>
        <dbReference type="Proteomes" id="UP000814367"/>
    </source>
</evidence>
<proteinExistence type="inferred from homology"/>
<dbReference type="PANTHER" id="PTHR22912">
    <property type="entry name" value="DISULFIDE OXIDOREDUCTASE"/>
    <property type="match status" value="1"/>
</dbReference>
<evidence type="ECO:0000256" key="6">
    <source>
        <dbReference type="ARBA" id="ARBA00016961"/>
    </source>
</evidence>
<evidence type="ECO:0000256" key="10">
    <source>
        <dbReference type="ARBA" id="ARBA00023002"/>
    </source>
</evidence>
<dbReference type="InterPro" id="IPR006258">
    <property type="entry name" value="Lipoamide_DH"/>
</dbReference>
<evidence type="ECO:0000256" key="13">
    <source>
        <dbReference type="ARBA" id="ARBA00023284"/>
    </source>
</evidence>
<dbReference type="InterPro" id="IPR036188">
    <property type="entry name" value="FAD/NAD-bd_sf"/>
</dbReference>
<evidence type="ECO:0000313" key="21">
    <source>
        <dbReference type="EMBL" id="MCG6224809.1"/>
    </source>
</evidence>
<keyword evidence="8 18" id="KW-0285">Flavoprotein</keyword>
<dbReference type="GO" id="GO:0050660">
    <property type="term" value="F:flavin adenine dinucleotide binding"/>
    <property type="evidence" value="ECO:0007669"/>
    <property type="project" value="InterPro"/>
</dbReference>
<dbReference type="GO" id="GO:0016020">
    <property type="term" value="C:membrane"/>
    <property type="evidence" value="ECO:0007669"/>
    <property type="project" value="UniProtKB-SubCell"/>
</dbReference>
<dbReference type="RefSeq" id="WP_002467093.1">
    <property type="nucleotide sequence ID" value="NZ_CABMFV010000002.1"/>
</dbReference>
<dbReference type="PRINTS" id="PR00411">
    <property type="entry name" value="PNDRDTASEI"/>
</dbReference>
<dbReference type="Proteomes" id="UP000261016">
    <property type="component" value="Unassembled WGS sequence"/>
</dbReference>
<dbReference type="NCBIfam" id="TIGR01350">
    <property type="entry name" value="lipoamide_DH"/>
    <property type="match status" value="1"/>
</dbReference>
<feature type="binding site" evidence="16">
    <location>
        <position position="296"/>
    </location>
    <ligand>
        <name>FAD</name>
        <dbReference type="ChEBI" id="CHEBI:57692"/>
    </ligand>
</feature>
<dbReference type="InterPro" id="IPR004099">
    <property type="entry name" value="Pyr_nucl-diS_OxRdtase_dimer"/>
</dbReference>
<comment type="subcellular location">
    <subcellularLocation>
        <location evidence="3">Cytoplasm</location>
    </subcellularLocation>
    <subcellularLocation>
        <location evidence="2">Membrane</location>
        <topology evidence="2">Peripheral membrane protein</topology>
    </subcellularLocation>
</comment>
<dbReference type="Pfam" id="PF07992">
    <property type="entry name" value="Pyr_redox_2"/>
    <property type="match status" value="1"/>
</dbReference>
<dbReference type="EC" id="1.8.1.4" evidence="5 18"/>
<evidence type="ECO:0000256" key="16">
    <source>
        <dbReference type="PIRSR" id="PIRSR000350-3"/>
    </source>
</evidence>
<feature type="disulfide bond" description="Redox-active" evidence="17">
    <location>
        <begin position="42"/>
        <end position="47"/>
    </location>
</feature>
<dbReference type="PANTHER" id="PTHR22912:SF217">
    <property type="entry name" value="DIHYDROLIPOYL DEHYDROGENASE"/>
    <property type="match status" value="1"/>
</dbReference>
<dbReference type="FunFam" id="3.30.390.30:FF:000001">
    <property type="entry name" value="Dihydrolipoyl dehydrogenase"/>
    <property type="match status" value="1"/>
</dbReference>
<comment type="cofactor">
    <cofactor evidence="16 18">
        <name>FAD</name>
        <dbReference type="ChEBI" id="CHEBI:57692"/>
    </cofactor>
    <text evidence="16 18">Binds 1 FAD per subunit.</text>
</comment>
<feature type="binding site" evidence="16">
    <location>
        <position position="51"/>
    </location>
    <ligand>
        <name>FAD</name>
        <dbReference type="ChEBI" id="CHEBI:57692"/>
    </ligand>
</feature>
<comment type="similarity">
    <text evidence="4 18">Belongs to the class-I pyridine nucleotide-disulfide oxidoreductase family.</text>
</comment>
<evidence type="ECO:0000256" key="9">
    <source>
        <dbReference type="ARBA" id="ARBA00022827"/>
    </source>
</evidence>
<evidence type="ECO:0000256" key="17">
    <source>
        <dbReference type="PIRSR" id="PIRSR000350-4"/>
    </source>
</evidence>
<evidence type="ECO:0000256" key="12">
    <source>
        <dbReference type="ARBA" id="ARBA00023157"/>
    </source>
</evidence>
<dbReference type="SUPFAM" id="SSF55424">
    <property type="entry name" value="FAD/NAD-linked reductases, dimerisation (C-terminal) domain"/>
    <property type="match status" value="1"/>
</dbReference>
<dbReference type="EMBL" id="QSTD01000002">
    <property type="protein sequence ID" value="RGM31425.1"/>
    <property type="molecule type" value="Genomic_DNA"/>
</dbReference>
<name>A0A364USF2_STAWA</name>
<dbReference type="SUPFAM" id="SSF51905">
    <property type="entry name" value="FAD/NAD(P)-binding domain"/>
    <property type="match status" value="1"/>
</dbReference>
<evidence type="ECO:0000256" key="1">
    <source>
        <dbReference type="ARBA" id="ARBA00002052"/>
    </source>
</evidence>
<dbReference type="InterPro" id="IPR050151">
    <property type="entry name" value="Class-I_Pyr_Nuc-Dis_Oxidored"/>
</dbReference>
<evidence type="ECO:0000256" key="2">
    <source>
        <dbReference type="ARBA" id="ARBA00004170"/>
    </source>
</evidence>
<dbReference type="EMBL" id="JAANHJ010000001">
    <property type="protein sequence ID" value="MCG6224809.1"/>
    <property type="molecule type" value="Genomic_DNA"/>
</dbReference>
<keyword evidence="11 16" id="KW-0520">NAD</keyword>
<dbReference type="GO" id="GO:0004148">
    <property type="term" value="F:dihydrolipoyl dehydrogenase (NADH) activity"/>
    <property type="evidence" value="ECO:0007669"/>
    <property type="project" value="UniProtKB-EC"/>
</dbReference>
<protein>
    <recommendedName>
        <fullName evidence="6 18">Dihydrolipoyl dehydrogenase</fullName>
        <ecNumber evidence="5 18">1.8.1.4</ecNumber>
    </recommendedName>
</protein>
<feature type="active site" description="Proton acceptor" evidence="15">
    <location>
        <position position="429"/>
    </location>
</feature>
<dbReference type="PIRSF" id="PIRSF000350">
    <property type="entry name" value="Mercury_reductase_MerA"/>
    <property type="match status" value="1"/>
</dbReference>
<keyword evidence="16" id="KW-0547">Nucleotide-binding</keyword>
<dbReference type="AlphaFoldDB" id="A0A364USF2"/>
<evidence type="ECO:0000256" key="14">
    <source>
        <dbReference type="ARBA" id="ARBA00049187"/>
    </source>
</evidence>
<dbReference type="InterPro" id="IPR012999">
    <property type="entry name" value="Pyr_OxRdtase_I_AS"/>
</dbReference>
<evidence type="ECO:0000313" key="23">
    <source>
        <dbReference type="Proteomes" id="UP000261016"/>
    </source>
</evidence>
<evidence type="ECO:0000256" key="3">
    <source>
        <dbReference type="ARBA" id="ARBA00004496"/>
    </source>
</evidence>
<reference evidence="21 24" key="2">
    <citation type="submission" date="2020-03" db="EMBL/GenBank/DDBJ databases">
        <title>Comparative genetics of Staphylococcus warneri persistents from caprine mastitis.</title>
        <authorList>
            <person name="Franca C.A."/>
            <person name="Rosa D.S."/>
            <person name="Silva A."/>
            <person name="Rodrigues D.L.N."/>
            <person name="Santos R.G."/>
            <person name="Castillo R.E.H."/>
            <person name="Moreira M.A.S."/>
            <person name="Lima M.C."/>
            <person name="Gouveia G.V."/>
            <person name="Gouveia J.J.S."/>
            <person name="Souza R.F.S."/>
            <person name="Bertram B."/>
            <person name="Azevedo V."/>
            <person name="Costa M."/>
        </authorList>
    </citation>
    <scope>NUCLEOTIDE SEQUENCE [LARGE SCALE GENOMIC DNA]</scope>
    <source>
        <strain evidence="21 24">Cap 9.2</strain>
    </source>
</reference>
<keyword evidence="10 18" id="KW-0560">Oxidoreductase</keyword>
<dbReference type="GO" id="GO:0006103">
    <property type="term" value="P:2-oxoglutarate metabolic process"/>
    <property type="evidence" value="ECO:0007669"/>
    <property type="project" value="TreeGrafter"/>
</dbReference>
<dbReference type="InterPro" id="IPR023753">
    <property type="entry name" value="FAD/NAD-binding_dom"/>
</dbReference>
<keyword evidence="9 16" id="KW-0274">FAD</keyword>
<organism evidence="22 23">
    <name type="scientific">Staphylococcus warneri</name>
    <dbReference type="NCBI Taxonomy" id="1292"/>
    <lineage>
        <taxon>Bacteria</taxon>
        <taxon>Bacillati</taxon>
        <taxon>Bacillota</taxon>
        <taxon>Bacilli</taxon>
        <taxon>Bacillales</taxon>
        <taxon>Staphylococcaceae</taxon>
        <taxon>Staphylococcus</taxon>
    </lineage>
</organism>
<keyword evidence="12" id="KW-1015">Disulfide bond</keyword>
<dbReference type="GO" id="GO:0005737">
    <property type="term" value="C:cytoplasm"/>
    <property type="evidence" value="ECO:0007669"/>
    <property type="project" value="UniProtKB-SubCell"/>
</dbReference>
<evidence type="ECO:0000259" key="19">
    <source>
        <dbReference type="Pfam" id="PF02852"/>
    </source>
</evidence>
<evidence type="ECO:0000256" key="18">
    <source>
        <dbReference type="RuleBase" id="RU003692"/>
    </source>
</evidence>
<feature type="binding site" evidence="16">
    <location>
        <begin position="175"/>
        <end position="182"/>
    </location>
    <ligand>
        <name>NAD(+)</name>
        <dbReference type="ChEBI" id="CHEBI:57540"/>
    </ligand>
</feature>
<evidence type="ECO:0000256" key="7">
    <source>
        <dbReference type="ARBA" id="ARBA00022490"/>
    </source>
</evidence>
<dbReference type="Gene3D" id="3.30.390.30">
    <property type="match status" value="1"/>
</dbReference>
<comment type="caution">
    <text evidence="22">The sequence shown here is derived from an EMBL/GenBank/DDBJ whole genome shotgun (WGS) entry which is preliminary data.</text>
</comment>
<keyword evidence="7" id="KW-0963">Cytoplasm</keyword>
<reference evidence="22 23" key="1">
    <citation type="submission" date="2018-08" db="EMBL/GenBank/DDBJ databases">
        <title>A genome reference for cultivated species of the human gut microbiota.</title>
        <authorList>
            <person name="Zou Y."/>
            <person name="Xue W."/>
            <person name="Luo G."/>
        </authorList>
    </citation>
    <scope>NUCLEOTIDE SEQUENCE [LARGE SCALE GENOMIC DNA]</scope>
    <source>
        <strain evidence="22 23">OM08-17AT</strain>
    </source>
</reference>
<evidence type="ECO:0000256" key="5">
    <source>
        <dbReference type="ARBA" id="ARBA00012608"/>
    </source>
</evidence>
<evidence type="ECO:0000256" key="15">
    <source>
        <dbReference type="PIRSR" id="PIRSR000350-2"/>
    </source>
</evidence>
<evidence type="ECO:0000259" key="20">
    <source>
        <dbReference type="Pfam" id="PF07992"/>
    </source>
</evidence>
<evidence type="ECO:0000256" key="8">
    <source>
        <dbReference type="ARBA" id="ARBA00022630"/>
    </source>
</evidence>
<comment type="miscellaneous">
    <text evidence="18">The active site is a redox-active disulfide bond.</text>
</comment>
<feature type="binding site" evidence="16">
    <location>
        <position position="258"/>
    </location>
    <ligand>
        <name>NAD(+)</name>
        <dbReference type="ChEBI" id="CHEBI:57540"/>
    </ligand>
</feature>
<dbReference type="InterPro" id="IPR001100">
    <property type="entry name" value="Pyr_nuc-diS_OxRdtase"/>
</dbReference>